<sequence length="242" mass="24519">TLLSPSGTKSPSTDQTIAIFDVKAEGYRDLTFDDLTLEKSGSNSPEALVTTFSLWEGTNLLARATTPSAADMTTGTTTAATAATSIVLCAGTVNSTSTNNIGGVATSTADAIKPGDRILITEIEATTTVTVLTKTGSFATCNAADAGVALTLASPGVKLGTSHTAIGIYNYRVHFDATSTSPLTEQTITAGQTKTLTVKADTSLVRTGIIAGGSASFGVSIPGTTGPLATSVNGLTWDYTPL</sequence>
<dbReference type="EMBL" id="BARV01034578">
    <property type="protein sequence ID" value="GAI48523.1"/>
    <property type="molecule type" value="Genomic_DNA"/>
</dbReference>
<dbReference type="AlphaFoldDB" id="X1NY54"/>
<name>X1NY54_9ZZZZ</name>
<gene>
    <name evidence="1" type="ORF">S06H3_54116</name>
</gene>
<reference evidence="1" key="1">
    <citation type="journal article" date="2014" name="Front. Microbiol.">
        <title>High frequency of phylogenetically diverse reductive dehalogenase-homologous genes in deep subseafloor sedimentary metagenomes.</title>
        <authorList>
            <person name="Kawai M."/>
            <person name="Futagami T."/>
            <person name="Toyoda A."/>
            <person name="Takaki Y."/>
            <person name="Nishi S."/>
            <person name="Hori S."/>
            <person name="Arai W."/>
            <person name="Tsubouchi T."/>
            <person name="Morono Y."/>
            <person name="Uchiyama I."/>
            <person name="Ito T."/>
            <person name="Fujiyama A."/>
            <person name="Inagaki F."/>
            <person name="Takami H."/>
        </authorList>
    </citation>
    <scope>NUCLEOTIDE SEQUENCE</scope>
    <source>
        <strain evidence="1">Expedition CK06-06</strain>
    </source>
</reference>
<feature type="non-terminal residue" evidence="1">
    <location>
        <position position="242"/>
    </location>
</feature>
<feature type="non-terminal residue" evidence="1">
    <location>
        <position position="1"/>
    </location>
</feature>
<evidence type="ECO:0000313" key="1">
    <source>
        <dbReference type="EMBL" id="GAI48523.1"/>
    </source>
</evidence>
<accession>X1NY54</accession>
<protein>
    <submittedName>
        <fullName evidence="1">Uncharacterized protein</fullName>
    </submittedName>
</protein>
<proteinExistence type="predicted"/>
<comment type="caution">
    <text evidence="1">The sequence shown here is derived from an EMBL/GenBank/DDBJ whole genome shotgun (WGS) entry which is preliminary data.</text>
</comment>
<organism evidence="1">
    <name type="scientific">marine sediment metagenome</name>
    <dbReference type="NCBI Taxonomy" id="412755"/>
    <lineage>
        <taxon>unclassified sequences</taxon>
        <taxon>metagenomes</taxon>
        <taxon>ecological metagenomes</taxon>
    </lineage>
</organism>